<organism evidence="1 2">
    <name type="scientific">Phlebia brevispora</name>
    <dbReference type="NCBI Taxonomy" id="194682"/>
    <lineage>
        <taxon>Eukaryota</taxon>
        <taxon>Fungi</taxon>
        <taxon>Dikarya</taxon>
        <taxon>Basidiomycota</taxon>
        <taxon>Agaricomycotina</taxon>
        <taxon>Agaricomycetes</taxon>
        <taxon>Polyporales</taxon>
        <taxon>Meruliaceae</taxon>
        <taxon>Phlebia</taxon>
    </lineage>
</organism>
<proteinExistence type="predicted"/>
<sequence>MYCTAISKFVLCDEGQEASWPATPPSPLSPVSPLSLDFKKSHSRAKSCSGYEVQESKNMYLVDAWETPNPEDDILTLTAEPQDYDSPPSSPTANLDYRIHVRFSVEPYTALSAPLTEIVLWTLRDGASRETVERLLTTLMRIVGSIPTSKGMYKAGWGPVLDNEQQFVVLIGWENMEAFQTAVKNSPEGRAVLNELDLHTTRQLRHVTLQTEPSETLALIGTPTHSSTPTGPRLLDIVHTELDEVLPHGRLDATLAQDTFG</sequence>
<accession>A0ACC1T841</accession>
<comment type="caution">
    <text evidence="1">The sequence shown here is derived from an EMBL/GenBank/DDBJ whole genome shotgun (WGS) entry which is preliminary data.</text>
</comment>
<evidence type="ECO:0000313" key="2">
    <source>
        <dbReference type="Proteomes" id="UP001148662"/>
    </source>
</evidence>
<gene>
    <name evidence="1" type="ORF">NM688_g2851</name>
</gene>
<protein>
    <submittedName>
        <fullName evidence="1">Uncharacterized protein</fullName>
    </submittedName>
</protein>
<name>A0ACC1T841_9APHY</name>
<keyword evidence="2" id="KW-1185">Reference proteome</keyword>
<dbReference type="Proteomes" id="UP001148662">
    <property type="component" value="Unassembled WGS sequence"/>
</dbReference>
<reference evidence="1" key="1">
    <citation type="submission" date="2022-07" db="EMBL/GenBank/DDBJ databases">
        <title>Genome Sequence of Phlebia brevispora.</title>
        <authorList>
            <person name="Buettner E."/>
        </authorList>
    </citation>
    <scope>NUCLEOTIDE SEQUENCE</scope>
    <source>
        <strain evidence="1">MPL23</strain>
    </source>
</reference>
<evidence type="ECO:0000313" key="1">
    <source>
        <dbReference type="EMBL" id="KAJ3554926.1"/>
    </source>
</evidence>
<dbReference type="EMBL" id="JANHOG010000383">
    <property type="protein sequence ID" value="KAJ3554926.1"/>
    <property type="molecule type" value="Genomic_DNA"/>
</dbReference>